<dbReference type="STRING" id="690850.Desaf_0670"/>
<evidence type="ECO:0000313" key="1">
    <source>
        <dbReference type="EMBL" id="EGJ49022.1"/>
    </source>
</evidence>
<sequence>MTVFKHETDTQGGVPVYVIVPGYTPCKLTKPGEQIRARTVQKGEQLVCPRCERTCAVPHSIGPGNEFVVFRHPKTAKRGK</sequence>
<accession>F3YVZ2</accession>
<organism evidence="1 2">
    <name type="scientific">Desulfocurvibacter africanus subsp. africanus str. Walvis Bay</name>
    <dbReference type="NCBI Taxonomy" id="690850"/>
    <lineage>
        <taxon>Bacteria</taxon>
        <taxon>Pseudomonadati</taxon>
        <taxon>Thermodesulfobacteriota</taxon>
        <taxon>Desulfovibrionia</taxon>
        <taxon>Desulfovibrionales</taxon>
        <taxon>Desulfovibrionaceae</taxon>
        <taxon>Desulfocurvibacter</taxon>
    </lineage>
</organism>
<dbReference type="EMBL" id="CP003221">
    <property type="protein sequence ID" value="EGJ49022.1"/>
    <property type="molecule type" value="Genomic_DNA"/>
</dbReference>
<evidence type="ECO:0000313" key="2">
    <source>
        <dbReference type="Proteomes" id="UP000007844"/>
    </source>
</evidence>
<gene>
    <name evidence="1" type="ORF">Desaf_0670</name>
</gene>
<reference evidence="1 2" key="1">
    <citation type="journal article" date="2011" name="J. Bacteriol.">
        <title>Genome sequence of the mercury-methylating and pleomorphic Desulfovibrio africanus Strain Walvis Bay.</title>
        <authorList>
            <person name="Brown S.D."/>
            <person name="Wall J.D."/>
            <person name="Kucken A.M."/>
            <person name="Gilmour C.C."/>
            <person name="Podar M."/>
            <person name="Brandt C.C."/>
            <person name="Teshima H."/>
            <person name="Detter J.C."/>
            <person name="Han C.S."/>
            <person name="Land M.L."/>
            <person name="Lucas S."/>
            <person name="Han J."/>
            <person name="Pennacchio L."/>
            <person name="Nolan M."/>
            <person name="Pitluck S."/>
            <person name="Woyke T."/>
            <person name="Goodwin L."/>
            <person name="Palumbo A.V."/>
            <person name="Elias D.A."/>
        </authorList>
    </citation>
    <scope>NUCLEOTIDE SEQUENCE [LARGE SCALE GENOMIC DNA]</scope>
    <source>
        <strain evidence="1 2">Walvis Bay</strain>
    </source>
</reference>
<protein>
    <submittedName>
        <fullName evidence="1">Uncharacterized protein</fullName>
    </submittedName>
</protein>
<proteinExistence type="predicted"/>
<keyword evidence="2" id="KW-1185">Reference proteome</keyword>
<dbReference type="RefSeq" id="WP_014258858.1">
    <property type="nucleotide sequence ID" value="NC_016629.1"/>
</dbReference>
<dbReference type="KEGG" id="daf:Desaf_0670"/>
<name>F3YVZ2_DESAF</name>
<dbReference type="Proteomes" id="UP000007844">
    <property type="component" value="Chromosome"/>
</dbReference>
<dbReference type="HOGENOM" id="CLU_2583958_0_0_7"/>
<dbReference type="AlphaFoldDB" id="F3YVZ2"/>